<reference evidence="1 2" key="1">
    <citation type="submission" date="2018-10" db="EMBL/GenBank/DDBJ databases">
        <authorList>
            <person name="Criscuolo A."/>
        </authorList>
    </citation>
    <scope>NUCLEOTIDE SEQUENCE [LARGE SCALE GENOMIC DNA]</scope>
    <source>
        <strain evidence="1">DnA1</strain>
    </source>
</reference>
<evidence type="ECO:0000313" key="2">
    <source>
        <dbReference type="Proteomes" id="UP000277294"/>
    </source>
</evidence>
<dbReference type="AlphaFoldDB" id="A0A3P4B9S0"/>
<dbReference type="Proteomes" id="UP000277294">
    <property type="component" value="Unassembled WGS sequence"/>
</dbReference>
<proteinExistence type="predicted"/>
<organism evidence="1 2">
    <name type="scientific">Pigmentiphaga humi</name>
    <dbReference type="NCBI Taxonomy" id="2478468"/>
    <lineage>
        <taxon>Bacteria</taxon>
        <taxon>Pseudomonadati</taxon>
        <taxon>Pseudomonadota</taxon>
        <taxon>Betaproteobacteria</taxon>
        <taxon>Burkholderiales</taxon>
        <taxon>Alcaligenaceae</taxon>
        <taxon>Pigmentiphaga</taxon>
    </lineage>
</organism>
<sequence>MSIQGIIVGKKLTDWQRVDADGNSVEVEPGAFDALYAGIKPALFDDQHMIEIPAYYYRSATIEHGDNAGKKAIWCSPEREDGFKLHPAFRHQGEDLGRFWLGAYQGTPDGDMLGSQPGHMPLTNIDFPTMQARAAARGDGWMLWSAHQLAAVQMLALIELGTPDAQAAIARGHVDGGGVQPVDDPRVMSASWRGITGLWGNVWQMLDGLRTDNEGRYLVWDEDGSREYRSTGVQAPDSGWFRRRSNKSGEGFDLGAMFLPKKTHDDRDKSAFGDYFWAYRNAVAYHGGGWGVGGGAGLFPLIVYDGAGISGPFVGGRLAKV</sequence>
<keyword evidence="2" id="KW-1185">Reference proteome</keyword>
<protein>
    <submittedName>
        <fullName evidence="1">Uncharacterized protein</fullName>
    </submittedName>
</protein>
<accession>A0A3P4B9S0</accession>
<gene>
    <name evidence="1" type="ORF">PIGHUM_04449</name>
</gene>
<dbReference type="RefSeq" id="WP_124081922.1">
    <property type="nucleotide sequence ID" value="NZ_UWPJ01000039.1"/>
</dbReference>
<name>A0A3P4B9S0_9BURK</name>
<dbReference type="OrthoDB" id="5465471at2"/>
<evidence type="ECO:0000313" key="1">
    <source>
        <dbReference type="EMBL" id="VCU72350.1"/>
    </source>
</evidence>
<dbReference type="EMBL" id="UWPJ01000039">
    <property type="protein sequence ID" value="VCU72350.1"/>
    <property type="molecule type" value="Genomic_DNA"/>
</dbReference>